<reference evidence="1" key="1">
    <citation type="journal article" date="2022" name="Biotechnol. Bioprocess Eng.">
        <title>Pan-genome Analysis Reveals Comparative Genomic Features of Central Metabolic Pathways in Methylorubrum extorquens.</title>
        <authorList>
            <person name="Lee G.M."/>
            <person name="Scott-Nevros Z.K."/>
            <person name="Lee S.-M."/>
            <person name="Kim D."/>
        </authorList>
    </citation>
    <scope>NUCLEOTIDE SEQUENCE</scope>
    <source>
        <strain evidence="1">ATCC 55366</strain>
    </source>
</reference>
<name>A0AAX3WIZ4_METEX</name>
<evidence type="ECO:0000313" key="2">
    <source>
        <dbReference type="Proteomes" id="UP001223720"/>
    </source>
</evidence>
<dbReference type="Proteomes" id="UP001223720">
    <property type="component" value="Chromosome"/>
</dbReference>
<organism evidence="1 2">
    <name type="scientific">Methylorubrum extorquens</name>
    <name type="common">Methylobacterium dichloromethanicum</name>
    <name type="synonym">Methylobacterium extorquens</name>
    <dbReference type="NCBI Taxonomy" id="408"/>
    <lineage>
        <taxon>Bacteria</taxon>
        <taxon>Pseudomonadati</taxon>
        <taxon>Pseudomonadota</taxon>
        <taxon>Alphaproteobacteria</taxon>
        <taxon>Hyphomicrobiales</taxon>
        <taxon>Methylobacteriaceae</taxon>
        <taxon>Methylorubrum</taxon>
    </lineage>
</organism>
<sequence>MVESIAVTLTPEGKAYRDRAADLIAELDVTERGLTHITVEPPLLAPSGHSSVAAEMSARGQKFARRLVAFA</sequence>
<proteinExistence type="predicted"/>
<dbReference type="AlphaFoldDB" id="A0AAX3WIZ4"/>
<dbReference type="EMBL" id="CP073633">
    <property type="protein sequence ID" value="WHQ70496.1"/>
    <property type="molecule type" value="Genomic_DNA"/>
</dbReference>
<gene>
    <name evidence="1" type="ORF">KEC54_02315</name>
</gene>
<evidence type="ECO:0000313" key="1">
    <source>
        <dbReference type="EMBL" id="WHQ70496.1"/>
    </source>
</evidence>
<accession>A0AAX3WIZ4</accession>
<dbReference type="RefSeq" id="WP_283535800.1">
    <property type="nucleotide sequence ID" value="NZ_CP073633.1"/>
</dbReference>
<protein>
    <submittedName>
        <fullName evidence="1">Uncharacterized protein</fullName>
    </submittedName>
</protein>